<evidence type="ECO:0000256" key="1">
    <source>
        <dbReference type="SAM" id="MobiDB-lite"/>
    </source>
</evidence>
<sequence>MALSILPLLIGVMLLWKALDRPPEDKPKSEVFLQDAATSGVDPFTKSTAREPTPAPAESLPTGEPSPRPTGSPSAGAEELSSAQVEHVDTLLSHDAQKREENDVFIKVTGAISATGGALSGVAAMTVVRRASQQPEQTPQPKDEPPTS</sequence>
<reference evidence="2 3" key="1">
    <citation type="submission" date="2024-03" db="EMBL/GenBank/DDBJ databases">
        <title>The complete genome of Streptomyces sirii sp.nov.</title>
        <authorList>
            <person name="Zakalyukina Y.V."/>
            <person name="Belik A.R."/>
            <person name="Biryukov M.V."/>
            <person name="Baturina O.A."/>
            <person name="Kabilov M.R."/>
        </authorList>
    </citation>
    <scope>NUCLEOTIDE SEQUENCE [LARGE SCALE GENOMIC DNA]</scope>
    <source>
        <strain evidence="2 3">BP-8</strain>
    </source>
</reference>
<organism evidence="2 3">
    <name type="scientific">Streptomyces sirii</name>
    <dbReference type="NCBI Taxonomy" id="3127701"/>
    <lineage>
        <taxon>Bacteria</taxon>
        <taxon>Bacillati</taxon>
        <taxon>Actinomycetota</taxon>
        <taxon>Actinomycetes</taxon>
        <taxon>Kitasatosporales</taxon>
        <taxon>Streptomycetaceae</taxon>
        <taxon>Streptomyces</taxon>
    </lineage>
</organism>
<dbReference type="EMBL" id="CP147982">
    <property type="protein sequence ID" value="WXK76060.1"/>
    <property type="molecule type" value="Genomic_DNA"/>
</dbReference>
<feature type="compositionally biased region" description="Polar residues" evidence="1">
    <location>
        <begin position="131"/>
        <end position="140"/>
    </location>
</feature>
<evidence type="ECO:0000313" key="3">
    <source>
        <dbReference type="Proteomes" id="UP001626628"/>
    </source>
</evidence>
<protein>
    <recommendedName>
        <fullName evidence="4">Secreted protein</fullName>
    </recommendedName>
</protein>
<evidence type="ECO:0008006" key="4">
    <source>
        <dbReference type="Google" id="ProtNLM"/>
    </source>
</evidence>
<gene>
    <name evidence="2" type="ORF">WAB15_08760</name>
</gene>
<accession>A0ABZ2QIX3</accession>
<dbReference type="RefSeq" id="WP_407285879.1">
    <property type="nucleotide sequence ID" value="NZ_CP147982.1"/>
</dbReference>
<name>A0ABZ2QIX3_9ACTN</name>
<dbReference type="Proteomes" id="UP001626628">
    <property type="component" value="Chromosome"/>
</dbReference>
<proteinExistence type="predicted"/>
<evidence type="ECO:0000313" key="2">
    <source>
        <dbReference type="EMBL" id="WXK76060.1"/>
    </source>
</evidence>
<feature type="region of interest" description="Disordered" evidence="1">
    <location>
        <begin position="22"/>
        <end position="101"/>
    </location>
</feature>
<keyword evidence="3" id="KW-1185">Reference proteome</keyword>
<feature type="region of interest" description="Disordered" evidence="1">
    <location>
        <begin position="127"/>
        <end position="148"/>
    </location>
</feature>